<gene>
    <name evidence="3" type="ORF">Ga0061067_101278</name>
</gene>
<feature type="domain" description="HTH cro/C1-type" evidence="2">
    <location>
        <begin position="14"/>
        <end position="47"/>
    </location>
</feature>
<dbReference type="InterPro" id="IPR010982">
    <property type="entry name" value="Lambda_DNA-bd_dom_sf"/>
</dbReference>
<evidence type="ECO:0000259" key="2">
    <source>
        <dbReference type="PROSITE" id="PS50943"/>
    </source>
</evidence>
<protein>
    <submittedName>
        <fullName evidence="3">Helix-turn-helix domain</fullName>
    </submittedName>
</protein>
<keyword evidence="4" id="KW-1185">Reference proteome</keyword>
<organism evidence="3 4">
    <name type="scientific">Pannonibacter indicus</name>
    <dbReference type="NCBI Taxonomy" id="466044"/>
    <lineage>
        <taxon>Bacteria</taxon>
        <taxon>Pseudomonadati</taxon>
        <taxon>Pseudomonadota</taxon>
        <taxon>Alphaproteobacteria</taxon>
        <taxon>Hyphomicrobiales</taxon>
        <taxon>Stappiaceae</taxon>
        <taxon>Pannonibacter</taxon>
    </lineage>
</organism>
<dbReference type="Pfam" id="PF01381">
    <property type="entry name" value="HTH_3"/>
    <property type="match status" value="1"/>
</dbReference>
<dbReference type="Gene3D" id="1.10.260.40">
    <property type="entry name" value="lambda repressor-like DNA-binding domains"/>
    <property type="match status" value="1"/>
</dbReference>
<dbReference type="InterPro" id="IPR001387">
    <property type="entry name" value="Cro/C1-type_HTH"/>
</dbReference>
<dbReference type="GO" id="GO:0003677">
    <property type="term" value="F:DNA binding"/>
    <property type="evidence" value="ECO:0007669"/>
    <property type="project" value="InterPro"/>
</dbReference>
<dbReference type="AlphaFoldDB" id="A0A0K6HMP8"/>
<dbReference type="CDD" id="cd00093">
    <property type="entry name" value="HTH_XRE"/>
    <property type="match status" value="1"/>
</dbReference>
<dbReference type="PROSITE" id="PS50943">
    <property type="entry name" value="HTH_CROC1"/>
    <property type="match status" value="1"/>
</dbReference>
<feature type="region of interest" description="Disordered" evidence="1">
    <location>
        <begin position="71"/>
        <end position="96"/>
    </location>
</feature>
<dbReference type="Proteomes" id="UP000183900">
    <property type="component" value="Unassembled WGS sequence"/>
</dbReference>
<accession>A0A0K6HMP8</accession>
<name>A0A0K6HMP8_9HYPH</name>
<evidence type="ECO:0000313" key="3">
    <source>
        <dbReference type="EMBL" id="CUA92096.1"/>
    </source>
</evidence>
<dbReference type="SMART" id="SM00530">
    <property type="entry name" value="HTH_XRE"/>
    <property type="match status" value="1"/>
</dbReference>
<dbReference type="SUPFAM" id="SSF47413">
    <property type="entry name" value="lambda repressor-like DNA-binding domains"/>
    <property type="match status" value="1"/>
</dbReference>
<dbReference type="EMBL" id="CYHE01000001">
    <property type="protein sequence ID" value="CUA92096.1"/>
    <property type="molecule type" value="Genomic_DNA"/>
</dbReference>
<sequence>MSGKKTAGMTPEQFRDWRRALGLKQKDAAERLGLKKRMIQYYEKGNRDGRPVEIPKYVRLACYALQAGIGDFDGQNSRAAPPLPVPEEDGNAKALD</sequence>
<proteinExistence type="predicted"/>
<dbReference type="RefSeq" id="WP_019964024.1">
    <property type="nucleotide sequence ID" value="NZ_CYHE01000001.1"/>
</dbReference>
<evidence type="ECO:0000313" key="4">
    <source>
        <dbReference type="Proteomes" id="UP000183900"/>
    </source>
</evidence>
<evidence type="ECO:0000256" key="1">
    <source>
        <dbReference type="SAM" id="MobiDB-lite"/>
    </source>
</evidence>
<reference evidence="4" key="1">
    <citation type="submission" date="2015-08" db="EMBL/GenBank/DDBJ databases">
        <authorList>
            <person name="Varghese N."/>
        </authorList>
    </citation>
    <scope>NUCLEOTIDE SEQUENCE [LARGE SCALE GENOMIC DNA]</scope>
    <source>
        <strain evidence="4">DSM 23407</strain>
    </source>
</reference>